<dbReference type="PANTHER" id="PTHR48111">
    <property type="entry name" value="REGULATOR OF RPOS"/>
    <property type="match status" value="1"/>
</dbReference>
<protein>
    <submittedName>
        <fullName evidence="10">DNA-binding response regulator</fullName>
    </submittedName>
</protein>
<sequence>MSINEKIMIVEDDPDLSELIRLYLEQAGYDVIKTDQGLHAVIECKKENPPDLILLDIMLPDMNGIEVCRMLREHSNVPIVFISSKQEAEVMVRGLEWGGDDYVLKPFHPNVLVAKVKALLRRVKGQPSEQLEFGNWRYDYKTAELFVGGEAVPLFTKERQMLEFFLRNPNQVFHVEELHQAIWGWDSLSNLGTVMVYIRHLRKKIEADPSKPRFIVTVRGFGYKFIMDHKK</sequence>
<accession>A0A2R5EWX6</accession>
<dbReference type="InterPro" id="IPR039420">
    <property type="entry name" value="WalR-like"/>
</dbReference>
<dbReference type="InterPro" id="IPR001867">
    <property type="entry name" value="OmpR/PhoB-type_DNA-bd"/>
</dbReference>
<dbReference type="InterPro" id="IPR011006">
    <property type="entry name" value="CheY-like_superfamily"/>
</dbReference>
<dbReference type="PROSITE" id="PS50110">
    <property type="entry name" value="RESPONSE_REGULATORY"/>
    <property type="match status" value="1"/>
</dbReference>
<keyword evidence="5" id="KW-0804">Transcription</keyword>
<dbReference type="CDD" id="cd17574">
    <property type="entry name" value="REC_OmpR"/>
    <property type="match status" value="1"/>
</dbReference>
<dbReference type="GO" id="GO:0000976">
    <property type="term" value="F:transcription cis-regulatory region binding"/>
    <property type="evidence" value="ECO:0007669"/>
    <property type="project" value="TreeGrafter"/>
</dbReference>
<comment type="caution">
    <text evidence="10">The sequence shown here is derived from an EMBL/GenBank/DDBJ whole genome shotgun (WGS) entry which is preliminary data.</text>
</comment>
<dbReference type="PROSITE" id="PS51755">
    <property type="entry name" value="OMPR_PHOB"/>
    <property type="match status" value="1"/>
</dbReference>
<dbReference type="Gene3D" id="6.10.250.690">
    <property type="match status" value="1"/>
</dbReference>
<evidence type="ECO:0000313" key="10">
    <source>
        <dbReference type="EMBL" id="GBG10635.1"/>
    </source>
</evidence>
<dbReference type="AlphaFoldDB" id="A0A2R5EWX6"/>
<dbReference type="Gene3D" id="3.40.50.2300">
    <property type="match status" value="1"/>
</dbReference>
<dbReference type="Proteomes" id="UP000245202">
    <property type="component" value="Unassembled WGS sequence"/>
</dbReference>
<keyword evidence="4 7" id="KW-0238">DNA-binding</keyword>
<evidence type="ECO:0000256" key="1">
    <source>
        <dbReference type="ARBA" id="ARBA00022553"/>
    </source>
</evidence>
<keyword evidence="11" id="KW-1185">Reference proteome</keyword>
<dbReference type="Pfam" id="PF00072">
    <property type="entry name" value="Response_reg"/>
    <property type="match status" value="1"/>
</dbReference>
<dbReference type="SMART" id="SM00448">
    <property type="entry name" value="REC"/>
    <property type="match status" value="1"/>
</dbReference>
<dbReference type="EMBL" id="BDQX01000339">
    <property type="protein sequence ID" value="GBG10635.1"/>
    <property type="molecule type" value="Genomic_DNA"/>
</dbReference>
<proteinExistence type="predicted"/>
<evidence type="ECO:0000256" key="3">
    <source>
        <dbReference type="ARBA" id="ARBA00023015"/>
    </source>
</evidence>
<dbReference type="InterPro" id="IPR001789">
    <property type="entry name" value="Sig_transdc_resp-reg_receiver"/>
</dbReference>
<dbReference type="RefSeq" id="WP_258235174.1">
    <property type="nucleotide sequence ID" value="NZ_BDQX01000339.1"/>
</dbReference>
<gene>
    <name evidence="10" type="ORF">PAT3040_05386</name>
</gene>
<dbReference type="CDD" id="cd00383">
    <property type="entry name" value="trans_reg_C"/>
    <property type="match status" value="1"/>
</dbReference>
<organism evidence="10 11">
    <name type="scientific">Paenibacillus agaridevorans</name>
    <dbReference type="NCBI Taxonomy" id="171404"/>
    <lineage>
        <taxon>Bacteria</taxon>
        <taxon>Bacillati</taxon>
        <taxon>Bacillota</taxon>
        <taxon>Bacilli</taxon>
        <taxon>Bacillales</taxon>
        <taxon>Paenibacillaceae</taxon>
        <taxon>Paenibacillus</taxon>
    </lineage>
</organism>
<feature type="domain" description="OmpR/PhoB-type" evidence="9">
    <location>
        <begin position="128"/>
        <end position="227"/>
    </location>
</feature>
<dbReference type="GO" id="GO:0032993">
    <property type="term" value="C:protein-DNA complex"/>
    <property type="evidence" value="ECO:0007669"/>
    <property type="project" value="TreeGrafter"/>
</dbReference>
<evidence type="ECO:0000256" key="4">
    <source>
        <dbReference type="ARBA" id="ARBA00023125"/>
    </source>
</evidence>
<evidence type="ECO:0000256" key="2">
    <source>
        <dbReference type="ARBA" id="ARBA00023012"/>
    </source>
</evidence>
<evidence type="ECO:0000259" key="8">
    <source>
        <dbReference type="PROSITE" id="PS50110"/>
    </source>
</evidence>
<evidence type="ECO:0000256" key="6">
    <source>
        <dbReference type="PROSITE-ProRule" id="PRU00169"/>
    </source>
</evidence>
<dbReference type="InterPro" id="IPR036388">
    <property type="entry name" value="WH-like_DNA-bd_sf"/>
</dbReference>
<dbReference type="GO" id="GO:0006355">
    <property type="term" value="P:regulation of DNA-templated transcription"/>
    <property type="evidence" value="ECO:0007669"/>
    <property type="project" value="InterPro"/>
</dbReference>
<dbReference type="GO" id="GO:0000156">
    <property type="term" value="F:phosphorelay response regulator activity"/>
    <property type="evidence" value="ECO:0007669"/>
    <property type="project" value="TreeGrafter"/>
</dbReference>
<evidence type="ECO:0000259" key="9">
    <source>
        <dbReference type="PROSITE" id="PS51755"/>
    </source>
</evidence>
<evidence type="ECO:0000256" key="5">
    <source>
        <dbReference type="ARBA" id="ARBA00023163"/>
    </source>
</evidence>
<feature type="domain" description="Response regulatory" evidence="8">
    <location>
        <begin position="6"/>
        <end position="120"/>
    </location>
</feature>
<dbReference type="Gene3D" id="1.10.10.10">
    <property type="entry name" value="Winged helix-like DNA-binding domain superfamily/Winged helix DNA-binding domain"/>
    <property type="match status" value="1"/>
</dbReference>
<feature type="DNA-binding region" description="OmpR/PhoB-type" evidence="7">
    <location>
        <begin position="128"/>
        <end position="227"/>
    </location>
</feature>
<dbReference type="PANTHER" id="PTHR48111:SF1">
    <property type="entry name" value="TWO-COMPONENT RESPONSE REGULATOR ORR33"/>
    <property type="match status" value="1"/>
</dbReference>
<name>A0A2R5EWX6_9BACL</name>
<evidence type="ECO:0000256" key="7">
    <source>
        <dbReference type="PROSITE-ProRule" id="PRU01091"/>
    </source>
</evidence>
<dbReference type="GO" id="GO:0005829">
    <property type="term" value="C:cytosol"/>
    <property type="evidence" value="ECO:0007669"/>
    <property type="project" value="TreeGrafter"/>
</dbReference>
<feature type="modified residue" description="4-aspartylphosphate" evidence="6">
    <location>
        <position position="56"/>
    </location>
</feature>
<keyword evidence="2" id="KW-0902">Two-component regulatory system</keyword>
<dbReference type="SUPFAM" id="SSF52172">
    <property type="entry name" value="CheY-like"/>
    <property type="match status" value="1"/>
</dbReference>
<evidence type="ECO:0000313" key="11">
    <source>
        <dbReference type="Proteomes" id="UP000245202"/>
    </source>
</evidence>
<keyword evidence="3" id="KW-0805">Transcription regulation</keyword>
<dbReference type="Pfam" id="PF00486">
    <property type="entry name" value="Trans_reg_C"/>
    <property type="match status" value="1"/>
</dbReference>
<dbReference type="SMART" id="SM00862">
    <property type="entry name" value="Trans_reg_C"/>
    <property type="match status" value="1"/>
</dbReference>
<keyword evidence="1 6" id="KW-0597">Phosphoprotein</keyword>
<dbReference type="FunFam" id="3.40.50.2300:FF:000001">
    <property type="entry name" value="DNA-binding response regulator PhoB"/>
    <property type="match status" value="1"/>
</dbReference>
<reference evidence="10 11" key="1">
    <citation type="submission" date="2017-08" db="EMBL/GenBank/DDBJ databases">
        <title>Substantial Increase in Enzyme Production by Combined Drug-Resistance Mutations in Paenibacillus agaridevorans.</title>
        <authorList>
            <person name="Tanaka Y."/>
            <person name="Funane K."/>
            <person name="Hosaka T."/>
            <person name="Shiwa Y."/>
            <person name="Fujita N."/>
            <person name="Miyazaki T."/>
            <person name="Yoshikawa H."/>
            <person name="Murakami K."/>
            <person name="Kasahara K."/>
            <person name="Inaoka T."/>
            <person name="Hiraga Y."/>
            <person name="Ochi K."/>
        </authorList>
    </citation>
    <scope>NUCLEOTIDE SEQUENCE [LARGE SCALE GENOMIC DNA]</scope>
    <source>
        <strain evidence="10 11">T-3040</strain>
    </source>
</reference>